<feature type="domain" description="Peptidase A1" evidence="2">
    <location>
        <begin position="178"/>
        <end position="304"/>
    </location>
</feature>
<reference evidence="3 4" key="1">
    <citation type="submission" date="2020-04" db="EMBL/GenBank/DDBJ databases">
        <title>Perkinsus olseni comparative genomics.</title>
        <authorList>
            <person name="Bogema D.R."/>
        </authorList>
    </citation>
    <scope>NUCLEOTIDE SEQUENCE [LARGE SCALE GENOMIC DNA]</scope>
    <source>
        <strain evidence="3">00978-12</strain>
    </source>
</reference>
<organism evidence="3 4">
    <name type="scientific">Perkinsus olseni</name>
    <name type="common">Perkinsus atlanticus</name>
    <dbReference type="NCBI Taxonomy" id="32597"/>
    <lineage>
        <taxon>Eukaryota</taxon>
        <taxon>Sar</taxon>
        <taxon>Alveolata</taxon>
        <taxon>Perkinsozoa</taxon>
        <taxon>Perkinsea</taxon>
        <taxon>Perkinsida</taxon>
        <taxon>Perkinsidae</taxon>
        <taxon>Perkinsus</taxon>
    </lineage>
</organism>
<evidence type="ECO:0000259" key="2">
    <source>
        <dbReference type="Pfam" id="PF00026"/>
    </source>
</evidence>
<dbReference type="EMBL" id="JABANP010000336">
    <property type="protein sequence ID" value="KAF4683959.1"/>
    <property type="molecule type" value="Genomic_DNA"/>
</dbReference>
<name>A0A7J6NJC3_PEROL</name>
<gene>
    <name evidence="3" type="ORF">FOZ60_008397</name>
</gene>
<accession>A0A7J6NJC3</accession>
<dbReference type="OrthoDB" id="771136at2759"/>
<dbReference type="InterPro" id="IPR021109">
    <property type="entry name" value="Peptidase_aspartic_dom_sf"/>
</dbReference>
<sequence length="319" mass="35292">MMIISHSPLLCLLLLFVTSRGEQEPKGQRIFVKKPEGDRQFNLLLTDLGESFDHVKPIVDTGSNRMFLVSKTEYEKVKPGGCKDLVYGCYSCRVKPCPPSVLTNFKLYDGREITVFPATASKGPWASLGISLKDYESERYPPFMDQLAKLGISKSYALYVDAHKLTGEFIPGEEDPTIDMLSVLVGDDCVDEIKVNTAVFLATGSSFIHIPVSQKQTVLKLLGGAGIRPVEMKEESGFFKVACEDIPYLPSITFYLKGLNGRKVPLKISPMALRGQLKDGQCVLALDFGKFWYLGLPALIGNYFSVNKTHIGFTKSVAL</sequence>
<dbReference type="Gene3D" id="2.40.70.10">
    <property type="entry name" value="Acid Proteases"/>
    <property type="match status" value="1"/>
</dbReference>
<dbReference type="InterPro" id="IPR033121">
    <property type="entry name" value="PEPTIDASE_A1"/>
</dbReference>
<keyword evidence="1" id="KW-0732">Signal</keyword>
<dbReference type="SUPFAM" id="SSF50630">
    <property type="entry name" value="Acid proteases"/>
    <property type="match status" value="1"/>
</dbReference>
<protein>
    <recommendedName>
        <fullName evidence="2">Peptidase A1 domain-containing protein</fullName>
    </recommendedName>
</protein>
<comment type="caution">
    <text evidence="3">The sequence shown here is derived from an EMBL/GenBank/DDBJ whole genome shotgun (WGS) entry which is preliminary data.</text>
</comment>
<evidence type="ECO:0000313" key="3">
    <source>
        <dbReference type="EMBL" id="KAF4683959.1"/>
    </source>
</evidence>
<proteinExistence type="predicted"/>
<feature type="signal peptide" evidence="1">
    <location>
        <begin position="1"/>
        <end position="21"/>
    </location>
</feature>
<dbReference type="Pfam" id="PF00026">
    <property type="entry name" value="Asp"/>
    <property type="match status" value="1"/>
</dbReference>
<evidence type="ECO:0000256" key="1">
    <source>
        <dbReference type="SAM" id="SignalP"/>
    </source>
</evidence>
<dbReference type="AlphaFoldDB" id="A0A7J6NJC3"/>
<dbReference type="Proteomes" id="UP000541610">
    <property type="component" value="Unassembled WGS sequence"/>
</dbReference>
<feature type="chain" id="PRO_5029647313" description="Peptidase A1 domain-containing protein" evidence="1">
    <location>
        <begin position="22"/>
        <end position="319"/>
    </location>
</feature>
<evidence type="ECO:0000313" key="4">
    <source>
        <dbReference type="Proteomes" id="UP000541610"/>
    </source>
</evidence>